<evidence type="ECO:0000256" key="2">
    <source>
        <dbReference type="ARBA" id="ARBA00022679"/>
    </source>
</evidence>
<dbReference type="InterPro" id="IPR020019">
    <property type="entry name" value="AcTrfase_PglD-like"/>
</dbReference>
<dbReference type="Gene3D" id="2.160.10.10">
    <property type="entry name" value="Hexapeptide repeat proteins"/>
    <property type="match status" value="1"/>
</dbReference>
<dbReference type="PROSITE" id="PS00101">
    <property type="entry name" value="HEXAPEP_TRANSFERASES"/>
    <property type="match status" value="1"/>
</dbReference>
<dbReference type="Proteomes" id="UP001176891">
    <property type="component" value="Unassembled WGS sequence"/>
</dbReference>
<gene>
    <name evidence="5" type="ORF">Q4Q39_03135</name>
</gene>
<dbReference type="CDD" id="cd03360">
    <property type="entry name" value="LbH_AT_putative"/>
    <property type="match status" value="1"/>
</dbReference>
<keyword evidence="6" id="KW-1185">Reference proteome</keyword>
<name>A0ABT8WXK4_9FLAO</name>
<dbReference type="SUPFAM" id="SSF51161">
    <property type="entry name" value="Trimeric LpxA-like enzymes"/>
    <property type="match status" value="1"/>
</dbReference>
<dbReference type="EMBL" id="JAUOEM010000001">
    <property type="protein sequence ID" value="MDO5986390.1"/>
    <property type="molecule type" value="Genomic_DNA"/>
</dbReference>
<evidence type="ECO:0000313" key="5">
    <source>
        <dbReference type="EMBL" id="MDO5986390.1"/>
    </source>
</evidence>
<evidence type="ECO:0000256" key="3">
    <source>
        <dbReference type="ARBA" id="ARBA00022737"/>
    </source>
</evidence>
<evidence type="ECO:0000256" key="1">
    <source>
        <dbReference type="ARBA" id="ARBA00007274"/>
    </source>
</evidence>
<reference evidence="5" key="1">
    <citation type="submission" date="2023-07" db="EMBL/GenBank/DDBJ databases">
        <title>Two novel species in the genus Flavivirga.</title>
        <authorList>
            <person name="Kwon K."/>
        </authorList>
    </citation>
    <scope>NUCLEOTIDE SEQUENCE</scope>
    <source>
        <strain evidence="5">KACC 14157</strain>
    </source>
</reference>
<keyword evidence="2" id="KW-0808">Transferase</keyword>
<dbReference type="InterPro" id="IPR011004">
    <property type="entry name" value="Trimer_LpxA-like_sf"/>
</dbReference>
<evidence type="ECO:0000259" key="4">
    <source>
        <dbReference type="Pfam" id="PF17836"/>
    </source>
</evidence>
<dbReference type="RefSeq" id="WP_303280906.1">
    <property type="nucleotide sequence ID" value="NZ_BAABCZ010000016.1"/>
</dbReference>
<dbReference type="PANTHER" id="PTHR43300:SF7">
    <property type="entry name" value="UDP-N-ACETYLBACILLOSAMINE N-ACETYLTRANSFERASE"/>
    <property type="match status" value="1"/>
</dbReference>
<comment type="similarity">
    <text evidence="1">Belongs to the transferase hexapeptide repeat family.</text>
</comment>
<dbReference type="Pfam" id="PF17836">
    <property type="entry name" value="PglD_N"/>
    <property type="match status" value="1"/>
</dbReference>
<accession>A0ABT8WXK4</accession>
<dbReference type="InterPro" id="IPR041561">
    <property type="entry name" value="PglD_N"/>
</dbReference>
<sequence length="210" mass="22851">MKKLAIIGAGDLGQQIAYHVAQDNQFEVVGFFDDFAAQGTIVKQIKVLGKLKDVGNYFANKVFDEVIIGIGYKHLAFREDLYNSLKNTIPFATFIHSSCYVDASCSIGKGVCIFPGTVIDQQVTIKDDVFINVSCTIAHDSTIDRHTFLSPRVAIAGFVNIGKRCSIGVNSTVIDNINIADDVQIGGGTVVIKQIEKSGLYVGNPSRFIR</sequence>
<feature type="domain" description="PglD N-terminal" evidence="4">
    <location>
        <begin position="3"/>
        <end position="83"/>
    </location>
</feature>
<dbReference type="NCBIfam" id="TIGR03570">
    <property type="entry name" value="NeuD_NnaD"/>
    <property type="match status" value="1"/>
</dbReference>
<evidence type="ECO:0000313" key="6">
    <source>
        <dbReference type="Proteomes" id="UP001176891"/>
    </source>
</evidence>
<comment type="caution">
    <text evidence="5">The sequence shown here is derived from an EMBL/GenBank/DDBJ whole genome shotgun (WGS) entry which is preliminary data.</text>
</comment>
<proteinExistence type="inferred from homology"/>
<protein>
    <submittedName>
        <fullName evidence="5">Acetyltransferase</fullName>
    </submittedName>
</protein>
<dbReference type="InterPro" id="IPR018357">
    <property type="entry name" value="Hexapep_transf_CS"/>
</dbReference>
<dbReference type="InterPro" id="IPR050179">
    <property type="entry name" value="Trans_hexapeptide_repeat"/>
</dbReference>
<dbReference type="PANTHER" id="PTHR43300">
    <property type="entry name" value="ACETYLTRANSFERASE"/>
    <property type="match status" value="1"/>
</dbReference>
<organism evidence="5 6">
    <name type="scientific">Flavivirga amylovorans</name>
    <dbReference type="NCBI Taxonomy" id="870486"/>
    <lineage>
        <taxon>Bacteria</taxon>
        <taxon>Pseudomonadati</taxon>
        <taxon>Bacteroidota</taxon>
        <taxon>Flavobacteriia</taxon>
        <taxon>Flavobacteriales</taxon>
        <taxon>Flavobacteriaceae</taxon>
        <taxon>Flavivirga</taxon>
    </lineage>
</organism>
<keyword evidence="3" id="KW-0677">Repeat</keyword>
<dbReference type="Gene3D" id="3.40.50.20">
    <property type="match status" value="1"/>
</dbReference>